<protein>
    <submittedName>
        <fullName evidence="1">Winged helix DNA-binding domain-containing protein</fullName>
    </submittedName>
</protein>
<dbReference type="GO" id="GO:0003677">
    <property type="term" value="F:DNA binding"/>
    <property type="evidence" value="ECO:0007669"/>
    <property type="project" value="UniProtKB-KW"/>
</dbReference>
<gene>
    <name evidence="1" type="ORF">HCB49_02735</name>
</gene>
<dbReference type="AlphaFoldDB" id="A0A7X0ZAU5"/>
<keyword evidence="1" id="KW-0238">DNA-binding</keyword>
<dbReference type="Proteomes" id="UP000559864">
    <property type="component" value="Unassembled WGS sequence"/>
</dbReference>
<evidence type="ECO:0000313" key="1">
    <source>
        <dbReference type="EMBL" id="MBC2248918.1"/>
    </source>
</evidence>
<comment type="caution">
    <text evidence="1">The sequence shown here is derived from an EMBL/GenBank/DDBJ whole genome shotgun (WGS) entry which is preliminary data.</text>
</comment>
<sequence>MDAKTIIENRFINQKLVASSWCDSPEKIVSHFGAMQSQNYGQSLWAVGSRMTAPSELAVKEAIDNGEIIRTWLLRGTIHLFSAKDYHWMMDLIAPTIDKICKPYRAKLGLTEEALEKATEVVAAFVARQAVTRKELAAHLATMDLPSEGIPFAQLLVYLSSRKVICSGPDETFRNTKHIPADTHHFTREDAIKELAKRYIQSHAPATLKDFCFWSGLNVTDAKIGLADKPKMGDYYITTLVENSEKPATIPLAGFDEWIIGYRDRSVVLPEIWHDEIITKNGIFRPAIITDGEVVGKWEKPKKRAELEGDYWDRYIQFRNML</sequence>
<accession>A0A7X0ZAU5</accession>
<dbReference type="Pfam" id="PF06224">
    <property type="entry name" value="AlkZ-like"/>
    <property type="match status" value="1"/>
</dbReference>
<dbReference type="PANTHER" id="PTHR38479:SF2">
    <property type="entry name" value="WINGED HELIX DNA-BINDING DOMAIN-CONTAINING PROTEIN"/>
    <property type="match status" value="1"/>
</dbReference>
<dbReference type="PANTHER" id="PTHR38479">
    <property type="entry name" value="LMO0824 PROTEIN"/>
    <property type="match status" value="1"/>
</dbReference>
<reference evidence="1 2" key="1">
    <citation type="submission" date="2020-03" db="EMBL/GenBank/DDBJ databases">
        <title>Soil Listeria distribution.</title>
        <authorList>
            <person name="Liao J."/>
            <person name="Wiedmann M."/>
        </authorList>
    </citation>
    <scope>NUCLEOTIDE SEQUENCE [LARGE SCALE GENOMIC DNA]</scope>
    <source>
        <strain evidence="1 2">FSL L7-0123</strain>
    </source>
</reference>
<name>A0A7X0ZAU5_9LIST</name>
<dbReference type="InterPro" id="IPR009351">
    <property type="entry name" value="AlkZ-like"/>
</dbReference>
<evidence type="ECO:0000313" key="2">
    <source>
        <dbReference type="Proteomes" id="UP000559864"/>
    </source>
</evidence>
<organism evidence="1 2">
    <name type="scientific">Listeria cossartiae subsp. cayugensis</name>
    <dbReference type="NCBI Taxonomy" id="2713505"/>
    <lineage>
        <taxon>Bacteria</taxon>
        <taxon>Bacillati</taxon>
        <taxon>Bacillota</taxon>
        <taxon>Bacilli</taxon>
        <taxon>Bacillales</taxon>
        <taxon>Listeriaceae</taxon>
        <taxon>Listeria</taxon>
        <taxon>Listeria cossartiae</taxon>
    </lineage>
</organism>
<dbReference type="RefSeq" id="WP_185604043.1">
    <property type="nucleotide sequence ID" value="NZ_JAARZC010000001.1"/>
</dbReference>
<dbReference type="EMBL" id="JAARZC010000001">
    <property type="protein sequence ID" value="MBC2248918.1"/>
    <property type="molecule type" value="Genomic_DNA"/>
</dbReference>
<proteinExistence type="predicted"/>